<feature type="region of interest" description="Disordered" evidence="1">
    <location>
        <begin position="294"/>
        <end position="333"/>
    </location>
</feature>
<name>A0A6J4LG17_9BACT</name>
<dbReference type="AlphaFoldDB" id="A0A6J4LG17"/>
<feature type="compositionally biased region" description="Basic and acidic residues" evidence="1">
    <location>
        <begin position="578"/>
        <end position="587"/>
    </location>
</feature>
<dbReference type="EMBL" id="CADCTV010000444">
    <property type="protein sequence ID" value="CAA9330706.1"/>
    <property type="molecule type" value="Genomic_DNA"/>
</dbReference>
<feature type="compositionally biased region" description="Basic and acidic residues" evidence="1">
    <location>
        <begin position="294"/>
        <end position="314"/>
    </location>
</feature>
<feature type="compositionally biased region" description="Gly residues" evidence="1">
    <location>
        <begin position="676"/>
        <end position="687"/>
    </location>
</feature>
<feature type="region of interest" description="Disordered" evidence="1">
    <location>
        <begin position="78"/>
        <end position="98"/>
    </location>
</feature>
<feature type="region of interest" description="Disordered" evidence="1">
    <location>
        <begin position="389"/>
        <end position="449"/>
    </location>
</feature>
<evidence type="ECO:0000256" key="1">
    <source>
        <dbReference type="SAM" id="MobiDB-lite"/>
    </source>
</evidence>
<protein>
    <submittedName>
        <fullName evidence="2">Uncharacterized protein</fullName>
    </submittedName>
</protein>
<sequence>EQADEDGTDPAGPAPAAPRGRRGPLPGPRNRRGDLLRPLAAVLLPRIPPGQPHLRDGLPGRRVLLPRVHLAELRARQRPRVGPGGVRRASPDGEPGEHLLPVPLLRRRALPRLANLADAVRHPVRAGRPGIVPACAGAGRAALGGVRGGARLPVHRADDVVGAGGARGAHHRGHLCADRLLLRARGRAHGAAGALCGAGRRGGVPAPQLPDPDRVLPAAGHRAVGGVLHVAPGGVPRPSGGRAHPGIRGALHSLRLPLRGGDLPSLPRIRGPVAARRAGARLRVFHQLLHAAGRDRGAGRAGDQRVPGDVHGLESHQAARGIRGRDGSPAGGARLPVRAPQPLLLVLSGPEAVHALNRVRRPHAHLPVVLRAAAGDEEVPRARRVILPRLHGAGGDGGHRAGSAGGADGRAQRRPPPPARRARPRSGAAAGKVDPGRVRGRGGAAGDGRLVAGAERGAGAARLPLRALRGGRGGRALGVARRAAAAHRGHRAPLRPDAAGPGDRRAPVLQDGGVARGDVRVRRRGGLPQGAAGARPHVRAPRSAGGGVPRPDQQLPDALRPGPGGGRARQPAPALEPDSGRGPEHVHRLPQLPGRPGNPARHQHPLDHLRRAAGRSARGAPRLGARLRGHHRPAPRLPRSASRERPRRVRAAADGAARVGPGAGRVRGWQRAAAGGSAGRRGAGGALRAGPRGRAHQRQPRRPAGARGQLLPGLEGGRGRPRRAAAADEPHAARRRRPRRGAPGDVHVRAGEAVYRVVHLPGVHGDPGAVRRVPSVRVPADAQDARGGRGV</sequence>
<feature type="compositionally biased region" description="Basic residues" evidence="1">
    <location>
        <begin position="691"/>
        <end position="701"/>
    </location>
</feature>
<feature type="region of interest" description="Disordered" evidence="1">
    <location>
        <begin position="482"/>
        <end position="745"/>
    </location>
</feature>
<feature type="non-terminal residue" evidence="2">
    <location>
        <position position="791"/>
    </location>
</feature>
<gene>
    <name evidence="2" type="ORF">AVDCRST_MAG89-2109</name>
</gene>
<feature type="region of interest" description="Disordered" evidence="1">
    <location>
        <begin position="1"/>
        <end position="33"/>
    </location>
</feature>
<feature type="compositionally biased region" description="Low complexity" evidence="1">
    <location>
        <begin position="767"/>
        <end position="782"/>
    </location>
</feature>
<organism evidence="2">
    <name type="scientific">uncultured Gemmatimonadota bacterium</name>
    <dbReference type="NCBI Taxonomy" id="203437"/>
    <lineage>
        <taxon>Bacteria</taxon>
        <taxon>Pseudomonadati</taxon>
        <taxon>Gemmatimonadota</taxon>
        <taxon>environmental samples</taxon>
    </lineage>
</organism>
<accession>A0A6J4LG17</accession>
<proteinExistence type="predicted"/>
<feature type="compositionally biased region" description="Basic residues" evidence="1">
    <location>
        <begin position="625"/>
        <end position="634"/>
    </location>
</feature>
<feature type="region of interest" description="Disordered" evidence="1">
    <location>
        <begin position="764"/>
        <end position="791"/>
    </location>
</feature>
<feature type="non-terminal residue" evidence="2">
    <location>
        <position position="1"/>
    </location>
</feature>
<evidence type="ECO:0000313" key="2">
    <source>
        <dbReference type="EMBL" id="CAA9330706.1"/>
    </source>
</evidence>
<feature type="compositionally biased region" description="Low complexity" evidence="1">
    <location>
        <begin position="652"/>
        <end position="675"/>
    </location>
</feature>
<feature type="compositionally biased region" description="Low complexity" evidence="1">
    <location>
        <begin position="614"/>
        <end position="624"/>
    </location>
</feature>
<feature type="compositionally biased region" description="Basic residues" evidence="1">
    <location>
        <begin position="484"/>
        <end position="493"/>
    </location>
</feature>
<reference evidence="2" key="1">
    <citation type="submission" date="2020-02" db="EMBL/GenBank/DDBJ databases">
        <authorList>
            <person name="Meier V. D."/>
        </authorList>
    </citation>
    <scope>NUCLEOTIDE SEQUENCE</scope>
    <source>
        <strain evidence="2">AVDCRST_MAG89</strain>
    </source>
</reference>